<dbReference type="InParanoid" id="A0A1U8Q035"/>
<dbReference type="OMA" id="YNGRELM"/>
<dbReference type="Gene3D" id="4.10.60.10">
    <property type="entry name" value="Zinc finger, CCHC-type"/>
    <property type="match status" value="1"/>
</dbReference>
<keyword evidence="1" id="KW-0862">Zinc</keyword>
<dbReference type="SUPFAM" id="SSF57756">
    <property type="entry name" value="Retrovirus zinc finger-like domains"/>
    <property type="match status" value="1"/>
</dbReference>
<dbReference type="RefSeq" id="XP_019052158.1">
    <property type="nucleotide sequence ID" value="XM_019196613.1"/>
</dbReference>
<dbReference type="InterPro" id="IPR036875">
    <property type="entry name" value="Znf_CCHC_sf"/>
</dbReference>
<dbReference type="OrthoDB" id="407598at2759"/>
<dbReference type="InterPro" id="IPR043502">
    <property type="entry name" value="DNA/RNA_pol_sf"/>
</dbReference>
<dbReference type="Gene3D" id="3.10.10.10">
    <property type="entry name" value="HIV Type 1 Reverse Transcriptase, subunit A, domain 1"/>
    <property type="match status" value="1"/>
</dbReference>
<dbReference type="PROSITE" id="PS50158">
    <property type="entry name" value="ZF_CCHC"/>
    <property type="match status" value="1"/>
</dbReference>
<feature type="region of interest" description="Disordered" evidence="2">
    <location>
        <begin position="69"/>
        <end position="130"/>
    </location>
</feature>
<feature type="compositionally biased region" description="Polar residues" evidence="2">
    <location>
        <begin position="93"/>
        <end position="120"/>
    </location>
</feature>
<protein>
    <submittedName>
        <fullName evidence="5">Uncharacterized protein LOC109114263</fullName>
    </submittedName>
</protein>
<feature type="domain" description="CCHC-type" evidence="3">
    <location>
        <begin position="136"/>
        <end position="152"/>
    </location>
</feature>
<dbReference type="STRING" id="4432.A0A1U8Q035"/>
<proteinExistence type="predicted"/>
<dbReference type="GO" id="GO:0008270">
    <property type="term" value="F:zinc ion binding"/>
    <property type="evidence" value="ECO:0007669"/>
    <property type="project" value="UniProtKB-KW"/>
</dbReference>
<evidence type="ECO:0000259" key="3">
    <source>
        <dbReference type="PROSITE" id="PS50158"/>
    </source>
</evidence>
<evidence type="ECO:0000256" key="1">
    <source>
        <dbReference type="PROSITE-ProRule" id="PRU00047"/>
    </source>
</evidence>
<keyword evidence="1" id="KW-0479">Metal-binding</keyword>
<reference evidence="5" key="1">
    <citation type="submission" date="2025-08" db="UniProtKB">
        <authorList>
            <consortium name="RefSeq"/>
        </authorList>
    </citation>
    <scope>IDENTIFICATION</scope>
</reference>
<dbReference type="GeneID" id="109114263"/>
<dbReference type="CDD" id="cd00303">
    <property type="entry name" value="retropepsin_like"/>
    <property type="match status" value="1"/>
</dbReference>
<dbReference type="AlphaFoldDB" id="A0A1U8Q035"/>
<evidence type="ECO:0000313" key="4">
    <source>
        <dbReference type="Proteomes" id="UP000189703"/>
    </source>
</evidence>
<dbReference type="InterPro" id="IPR001878">
    <property type="entry name" value="Znf_CCHC"/>
</dbReference>
<feature type="non-terminal residue" evidence="5">
    <location>
        <position position="470"/>
    </location>
</feature>
<keyword evidence="4" id="KW-1185">Reference proteome</keyword>
<dbReference type="InterPro" id="IPR021109">
    <property type="entry name" value="Peptidase_aspartic_dom_sf"/>
</dbReference>
<gene>
    <name evidence="5" type="primary">LOC109114263</name>
</gene>
<accession>A0A1U8Q035</accession>
<feature type="compositionally biased region" description="Low complexity" evidence="2">
    <location>
        <begin position="121"/>
        <end position="130"/>
    </location>
</feature>
<evidence type="ECO:0000256" key="2">
    <source>
        <dbReference type="SAM" id="MobiDB-lite"/>
    </source>
</evidence>
<evidence type="ECO:0000313" key="5">
    <source>
        <dbReference type="RefSeq" id="XP_019052158.1"/>
    </source>
</evidence>
<dbReference type="Gene3D" id="2.40.70.10">
    <property type="entry name" value="Acid Proteases"/>
    <property type="match status" value="1"/>
</dbReference>
<dbReference type="KEGG" id="nnu:109114263"/>
<dbReference type="SUPFAM" id="SSF56672">
    <property type="entry name" value="DNA/RNA polymerases"/>
    <property type="match status" value="1"/>
</dbReference>
<keyword evidence="1" id="KW-0863">Zinc-finger</keyword>
<dbReference type="eggNOG" id="KOG0017">
    <property type="taxonomic scope" value="Eukaryota"/>
</dbReference>
<organism evidence="4 5">
    <name type="scientific">Nelumbo nucifera</name>
    <name type="common">Sacred lotus</name>
    <dbReference type="NCBI Taxonomy" id="4432"/>
    <lineage>
        <taxon>Eukaryota</taxon>
        <taxon>Viridiplantae</taxon>
        <taxon>Streptophyta</taxon>
        <taxon>Embryophyta</taxon>
        <taxon>Tracheophyta</taxon>
        <taxon>Spermatophyta</taxon>
        <taxon>Magnoliopsida</taxon>
        <taxon>Proteales</taxon>
        <taxon>Nelumbonaceae</taxon>
        <taxon>Nelumbo</taxon>
    </lineage>
</organism>
<dbReference type="SUPFAM" id="SSF50630">
    <property type="entry name" value="Acid proteases"/>
    <property type="match status" value="1"/>
</dbReference>
<sequence length="470" mass="53493">MSVNEYTSEFLRLAERKQLPESDNQQATRYLSSLKPAIRDKIGVQMIMSVQEARNLALKAELMSQERTRADNYRRYSGNDNRQATADKGKPTQGVQPPNSPNVANTNKAATGGNTRGNTSNPPKNINPNAKPIPFKCFKCNEVGHRSSDCPRRKAVNVVEREEEEVCDDEVYCGPDGEDEGGVYEHEEYTCVVRKLMLSQKNRDDTRHRLFHTRCMVQGQLFELIIDSGNQENIISRDVVKKLQLIPEKQPNPYTIGWIKEVGGVRVDERYKVPFSIGKYTNEVYCDIVDMDACHILFGRPWQFDVDAKHLGRKNAYQLEKEGVRYTLLPMAEKNLTKASKGLLDEFHDVVSDELPNELPPMRDIQHHIDLVPGASLPNLPHFKMSPKENEILREKVEELLRKGHIQVSMSPCAVPTLLTLKKDGSWRMCVDSRAINKITIGYKFPIPRLDDMLDQLDGAVVFTKIDLRS</sequence>
<dbReference type="SMART" id="SM00343">
    <property type="entry name" value="ZnF_C2HC"/>
    <property type="match status" value="1"/>
</dbReference>
<dbReference type="GO" id="GO:0003676">
    <property type="term" value="F:nucleic acid binding"/>
    <property type="evidence" value="ECO:0007669"/>
    <property type="project" value="InterPro"/>
</dbReference>
<name>A0A1U8Q035_NELNU</name>
<dbReference type="PANTHER" id="PTHR35046:SF18">
    <property type="entry name" value="RNA-DIRECTED DNA POLYMERASE"/>
    <property type="match status" value="1"/>
</dbReference>
<dbReference type="Pfam" id="PF00098">
    <property type="entry name" value="zf-CCHC"/>
    <property type="match status" value="1"/>
</dbReference>
<dbReference type="Proteomes" id="UP000189703">
    <property type="component" value="Unplaced"/>
</dbReference>
<dbReference type="PANTHER" id="PTHR35046">
    <property type="entry name" value="ZINC KNUCKLE (CCHC-TYPE) FAMILY PROTEIN"/>
    <property type="match status" value="1"/>
</dbReference>